<accession>A0A0C5WET5</accession>
<dbReference type="Proteomes" id="UP000032229">
    <property type="component" value="Chromosome"/>
</dbReference>
<keyword evidence="2" id="KW-1185">Reference proteome</keyword>
<evidence type="ECO:0000313" key="1">
    <source>
        <dbReference type="EMBL" id="AJR04722.1"/>
    </source>
</evidence>
<gene>
    <name evidence="1" type="ORF">AW14_01940</name>
</gene>
<reference evidence="1 2" key="1">
    <citation type="submission" date="2014-02" db="EMBL/GenBank/DDBJ databases">
        <authorList>
            <person name="Young C.-C."/>
            <person name="Hameed A."/>
            <person name="Huang H.-C."/>
            <person name="Shahina M."/>
        </authorList>
    </citation>
    <scope>NUCLEOTIDE SEQUENCE [LARGE SCALE GENOMIC DNA]</scope>
    <source>
        <strain evidence="1 2">CC-SAMT-1</strain>
    </source>
</reference>
<dbReference type="AlphaFoldDB" id="A0A0C5WET5"/>
<sequence>MKPNSSWIITDFSRKTYFNSNVPGGIFVFNTNSTNIDAKKTDVLYFGGGRWFDLQNTKSNQISISILCQLIFSNINDYL</sequence>
<proteinExistence type="predicted"/>
<dbReference type="KEGG" id="sze:AW14_01940"/>
<dbReference type="HOGENOM" id="CLU_2604142_0_0_10"/>
<name>A0A0C5WET5_9FLAO</name>
<dbReference type="EMBL" id="CP007202">
    <property type="protein sequence ID" value="AJR04722.1"/>
    <property type="molecule type" value="Genomic_DNA"/>
</dbReference>
<evidence type="ECO:0000313" key="2">
    <source>
        <dbReference type="Proteomes" id="UP000032229"/>
    </source>
</evidence>
<organism evidence="1 2">
    <name type="scientific">Siansivirga zeaxanthinifaciens CC-SAMT-1</name>
    <dbReference type="NCBI Taxonomy" id="1454006"/>
    <lineage>
        <taxon>Bacteria</taxon>
        <taxon>Pseudomonadati</taxon>
        <taxon>Bacteroidota</taxon>
        <taxon>Flavobacteriia</taxon>
        <taxon>Flavobacteriales</taxon>
        <taxon>Flavobacteriaceae</taxon>
        <taxon>Siansivirga</taxon>
    </lineage>
</organism>
<protein>
    <submittedName>
        <fullName evidence="1">Uncharacterized protein</fullName>
    </submittedName>
</protein>